<dbReference type="CDD" id="cd22157">
    <property type="entry name" value="F-box_AtFBW1-like"/>
    <property type="match status" value="1"/>
</dbReference>
<dbReference type="SUPFAM" id="SSF81383">
    <property type="entry name" value="F-box domain"/>
    <property type="match status" value="1"/>
</dbReference>
<evidence type="ECO:0000259" key="1">
    <source>
        <dbReference type="PROSITE" id="PS50181"/>
    </source>
</evidence>
<dbReference type="PANTHER" id="PTHR31111:SF136">
    <property type="entry name" value="F-BOX ASSOCIATED DOMAIN-CONTAINING PROTEIN"/>
    <property type="match status" value="1"/>
</dbReference>
<gene>
    <name evidence="2" type="ORF">GIB67_013366</name>
</gene>
<reference evidence="2 3" key="1">
    <citation type="journal article" date="2020" name="IScience">
        <title>Genome Sequencing of the Endangered Kingdonia uniflora (Circaeasteraceae, Ranunculales) Reveals Potential Mechanisms of Evolutionary Specialization.</title>
        <authorList>
            <person name="Sun Y."/>
            <person name="Deng T."/>
            <person name="Zhang A."/>
            <person name="Moore M.J."/>
            <person name="Landis J.B."/>
            <person name="Lin N."/>
            <person name="Zhang H."/>
            <person name="Zhang X."/>
            <person name="Huang J."/>
            <person name="Zhang X."/>
            <person name="Sun H."/>
            <person name="Wang H."/>
        </authorList>
    </citation>
    <scope>NUCLEOTIDE SEQUENCE [LARGE SCALE GENOMIC DNA]</scope>
    <source>
        <strain evidence="2">TB1705</strain>
        <tissue evidence="2">Leaf</tissue>
    </source>
</reference>
<comment type="caution">
    <text evidence="2">The sequence shown here is derived from an EMBL/GenBank/DDBJ whole genome shotgun (WGS) entry which is preliminary data.</text>
</comment>
<dbReference type="PROSITE" id="PS50181">
    <property type="entry name" value="FBOX"/>
    <property type="match status" value="1"/>
</dbReference>
<feature type="domain" description="F-box" evidence="1">
    <location>
        <begin position="52"/>
        <end position="97"/>
    </location>
</feature>
<dbReference type="InterPro" id="IPR017451">
    <property type="entry name" value="F-box-assoc_interact_dom"/>
</dbReference>
<evidence type="ECO:0000313" key="3">
    <source>
        <dbReference type="Proteomes" id="UP000541444"/>
    </source>
</evidence>
<dbReference type="PANTHER" id="PTHR31111">
    <property type="entry name" value="BNAA05G37150D PROTEIN-RELATED"/>
    <property type="match status" value="1"/>
</dbReference>
<proteinExistence type="predicted"/>
<dbReference type="SMART" id="SM00256">
    <property type="entry name" value="FBOX"/>
    <property type="match status" value="1"/>
</dbReference>
<dbReference type="InterPro" id="IPR001810">
    <property type="entry name" value="F-box_dom"/>
</dbReference>
<keyword evidence="3" id="KW-1185">Reference proteome</keyword>
<sequence length="688" mass="78641">MMMNPLILASSFGDHFNPIYHQDDIEEDEDEDDEGEEGDADKDYLEALDGTTSVLLNVPLDIFLDIFSRLPIKTLACCRGVCKSWCKIVRHPRFTKMHHIKAIQPGNLNSPNGLLLYHENKYSNRIYCLEHDNNCDTFGNAGVVNPEIYPKFNFEVVNNQYKVVRMLYDERSIGFEELDTFKLYCEIQTLGSNTWRNLGDVPYPVYGKYSEGFVNGSLHWMTYKSVGCHFSELIISFNVSSEEFIVIPPPPGYSEPLHFKDHSLSLGNLGGFLCLKDKLCGDDRLEIWIMKDYGVRSSWTKDYVICGQPLGLKNPFFSPHPLILLDSGNLVMQYNDTLGFYNPKCRTFKDFGIHKIPLRFEAIIHVGSFISLKNIIGPVKSKQSGIRRKWYSCMNPINPESEPGYYLEDRLLAAALKDEWNRMGPMKHFFKGMLQMLLFYLSSSAVPCNLEKSVCGFGFDEVNNQYKVVRMLYDGFDYKNLRGDGFKLYCEIQTLGSNMWRFLGVVSYSIHWSYSQVFVNGALHWLTFRHIGCDVSKLIISFNVSSEEFKVIPPPPGFIPGLESTNYLTLGNLGGFLCLNDKVIDSEGLEIWIMKDYGVKSSWTKDYVISLLTLGLNYWCIYPLILLDSGNLMMIFNHSLAYYDRKTNTITALQIHQLPLAFKAITHVGSFISLKNIMGVTKRNMVSS</sequence>
<dbReference type="Pfam" id="PF08268">
    <property type="entry name" value="FBA_3"/>
    <property type="match status" value="2"/>
</dbReference>
<evidence type="ECO:0000313" key="2">
    <source>
        <dbReference type="EMBL" id="KAF6145015.1"/>
    </source>
</evidence>
<accession>A0A7J7LQU1</accession>
<organism evidence="2 3">
    <name type="scientific">Kingdonia uniflora</name>
    <dbReference type="NCBI Taxonomy" id="39325"/>
    <lineage>
        <taxon>Eukaryota</taxon>
        <taxon>Viridiplantae</taxon>
        <taxon>Streptophyta</taxon>
        <taxon>Embryophyta</taxon>
        <taxon>Tracheophyta</taxon>
        <taxon>Spermatophyta</taxon>
        <taxon>Magnoliopsida</taxon>
        <taxon>Ranunculales</taxon>
        <taxon>Circaeasteraceae</taxon>
        <taxon>Kingdonia</taxon>
    </lineage>
</organism>
<dbReference type="NCBIfam" id="TIGR01640">
    <property type="entry name" value="F_box_assoc_1"/>
    <property type="match status" value="2"/>
</dbReference>
<name>A0A7J7LQU1_9MAGN</name>
<dbReference type="InterPro" id="IPR013187">
    <property type="entry name" value="F-box-assoc_dom_typ3"/>
</dbReference>
<dbReference type="OrthoDB" id="1301202at2759"/>
<dbReference type="InterPro" id="IPR036047">
    <property type="entry name" value="F-box-like_dom_sf"/>
</dbReference>
<dbReference type="Gene3D" id="1.20.1280.50">
    <property type="match status" value="1"/>
</dbReference>
<dbReference type="EMBL" id="JACGCM010002086">
    <property type="protein sequence ID" value="KAF6145015.1"/>
    <property type="molecule type" value="Genomic_DNA"/>
</dbReference>
<dbReference type="AlphaFoldDB" id="A0A7J7LQU1"/>
<dbReference type="Pfam" id="PF00646">
    <property type="entry name" value="F-box"/>
    <property type="match status" value="1"/>
</dbReference>
<protein>
    <recommendedName>
        <fullName evidence="1">F-box domain-containing protein</fullName>
    </recommendedName>
</protein>
<dbReference type="Proteomes" id="UP000541444">
    <property type="component" value="Unassembled WGS sequence"/>
</dbReference>